<dbReference type="RefSeq" id="WP_269952908.1">
    <property type="nucleotide sequence ID" value="NZ_JAKMUR010000028.1"/>
</dbReference>
<proteinExistence type="predicted"/>
<accession>A0ABT4RB52</accession>
<comment type="caution">
    <text evidence="1">The sequence shown here is derived from an EMBL/GenBank/DDBJ whole genome shotgun (WGS) entry which is preliminary data.</text>
</comment>
<keyword evidence="2" id="KW-1185">Reference proteome</keyword>
<evidence type="ECO:0000313" key="1">
    <source>
        <dbReference type="EMBL" id="MCZ9292786.1"/>
    </source>
</evidence>
<evidence type="ECO:0000313" key="2">
    <source>
        <dbReference type="Proteomes" id="UP001146453"/>
    </source>
</evidence>
<dbReference type="Proteomes" id="UP001146453">
    <property type="component" value="Unassembled WGS sequence"/>
</dbReference>
<reference evidence="1" key="1">
    <citation type="submission" date="2022-02" db="EMBL/GenBank/DDBJ databases">
        <title>Corynebacterium sp. from urogenital microbiome.</title>
        <authorList>
            <person name="Cappelli E.A."/>
            <person name="Ribeiro T.G."/>
            <person name="Peixe L."/>
        </authorList>
    </citation>
    <scope>NUCLEOTIDE SEQUENCE</scope>
    <source>
        <strain evidence="1">C8Ua_144</strain>
    </source>
</reference>
<protein>
    <submittedName>
        <fullName evidence="1">Uncharacterized protein</fullName>
    </submittedName>
</protein>
<name>A0ABT4RB52_9CORY</name>
<dbReference type="EMBL" id="JAKMUR010000028">
    <property type="protein sequence ID" value="MCZ9292786.1"/>
    <property type="molecule type" value="Genomic_DNA"/>
</dbReference>
<sequence length="89" mass="10180">MQRHLEAQKNNGKPASNKEIDEFLKQKGVPINKVWITTPNLRAYDVTLPVFVRNSIHHPENKENDPVSDAELRDSIEQLVSIVEIINAH</sequence>
<organism evidence="1 2">
    <name type="scientific">Corynebacterium lehmanniae</name>
    <dbReference type="NCBI Taxonomy" id="2913497"/>
    <lineage>
        <taxon>Bacteria</taxon>
        <taxon>Bacillati</taxon>
        <taxon>Actinomycetota</taxon>
        <taxon>Actinomycetes</taxon>
        <taxon>Mycobacteriales</taxon>
        <taxon>Corynebacteriaceae</taxon>
        <taxon>Corynebacterium</taxon>
    </lineage>
</organism>
<gene>
    <name evidence="1" type="ORF">L8U61_11650</name>
</gene>